<dbReference type="RefSeq" id="WP_189577266.1">
    <property type="nucleotide sequence ID" value="NZ_BMXU01000004.1"/>
</dbReference>
<dbReference type="InterPro" id="IPR007263">
    <property type="entry name" value="DCC1-like"/>
</dbReference>
<dbReference type="PANTHER" id="PTHR34290">
    <property type="entry name" value="SI:CH73-390P7.2"/>
    <property type="match status" value="1"/>
</dbReference>
<dbReference type="PANTHER" id="PTHR34290:SF2">
    <property type="entry name" value="OS04G0668800 PROTEIN"/>
    <property type="match status" value="1"/>
</dbReference>
<name>A0ABV7M8V8_9PROT</name>
<organism evidence="1 2">
    <name type="scientific">Parvularcula lutaonensis</name>
    <dbReference type="NCBI Taxonomy" id="491923"/>
    <lineage>
        <taxon>Bacteria</taxon>
        <taxon>Pseudomonadati</taxon>
        <taxon>Pseudomonadota</taxon>
        <taxon>Alphaproteobacteria</taxon>
        <taxon>Parvularculales</taxon>
        <taxon>Parvularculaceae</taxon>
        <taxon>Parvularcula</taxon>
    </lineage>
</organism>
<sequence>MSELTVYYDGACPLCVREIALLRRLDRRNRIAFENVAEPDAPVSCPVDREKLLARFHVKLPQGEIVDGARAFTEAYARVPGLAWVRHFGRWGPSRVALDALYALFLKLRPALQRIAGKGA</sequence>
<dbReference type="InterPro" id="IPR044691">
    <property type="entry name" value="DCC1_Trx"/>
</dbReference>
<evidence type="ECO:0000313" key="2">
    <source>
        <dbReference type="Proteomes" id="UP001595607"/>
    </source>
</evidence>
<keyword evidence="2" id="KW-1185">Reference proteome</keyword>
<dbReference type="Pfam" id="PF04134">
    <property type="entry name" value="DCC1-like"/>
    <property type="match status" value="1"/>
</dbReference>
<evidence type="ECO:0000313" key="1">
    <source>
        <dbReference type="EMBL" id="MFC3301200.1"/>
    </source>
</evidence>
<reference evidence="2" key="1">
    <citation type="journal article" date="2019" name="Int. J. Syst. Evol. Microbiol.">
        <title>The Global Catalogue of Microorganisms (GCM) 10K type strain sequencing project: providing services to taxonomists for standard genome sequencing and annotation.</title>
        <authorList>
            <consortium name="The Broad Institute Genomics Platform"/>
            <consortium name="The Broad Institute Genome Sequencing Center for Infectious Disease"/>
            <person name="Wu L."/>
            <person name="Ma J."/>
        </authorList>
    </citation>
    <scope>NUCLEOTIDE SEQUENCE [LARGE SCALE GENOMIC DNA]</scope>
    <source>
        <strain evidence="2">KCTC 22245</strain>
    </source>
</reference>
<protein>
    <submittedName>
        <fullName evidence="1">Thiol-disulfide oxidoreductase DCC family protein</fullName>
    </submittedName>
</protein>
<proteinExistence type="predicted"/>
<dbReference type="EMBL" id="JBHRVA010000001">
    <property type="protein sequence ID" value="MFC3301200.1"/>
    <property type="molecule type" value="Genomic_DNA"/>
</dbReference>
<accession>A0ABV7M8V8</accession>
<dbReference type="Proteomes" id="UP001595607">
    <property type="component" value="Unassembled WGS sequence"/>
</dbReference>
<gene>
    <name evidence="1" type="ORF">ACFONP_00460</name>
</gene>
<comment type="caution">
    <text evidence="1">The sequence shown here is derived from an EMBL/GenBank/DDBJ whole genome shotgun (WGS) entry which is preliminary data.</text>
</comment>